<reference evidence="8 9" key="1">
    <citation type="submission" date="2020-12" db="EMBL/GenBank/DDBJ databases">
        <title>YIM B01967 draft genome.</title>
        <authorList>
            <person name="Yan X."/>
        </authorList>
    </citation>
    <scope>NUCLEOTIDE SEQUENCE [LARGE SCALE GENOMIC DNA]</scope>
    <source>
        <strain evidence="8 9">YIM B01967</strain>
    </source>
</reference>
<evidence type="ECO:0000256" key="5">
    <source>
        <dbReference type="ARBA" id="ARBA00023136"/>
    </source>
</evidence>
<keyword evidence="9" id="KW-1185">Reference proteome</keyword>
<feature type="transmembrane region" description="Helical" evidence="6">
    <location>
        <begin position="20"/>
        <end position="46"/>
    </location>
</feature>
<keyword evidence="2 6" id="KW-1003">Cell membrane</keyword>
<dbReference type="PANTHER" id="PTHR12677:SF55">
    <property type="entry name" value="UNDECAPRENYL PHOSPHATE TRANSPORTER SAOUHSC_00901-RELATED"/>
    <property type="match status" value="1"/>
</dbReference>
<evidence type="ECO:0000313" key="9">
    <source>
        <dbReference type="Proteomes" id="UP000618943"/>
    </source>
</evidence>
<keyword evidence="3 6" id="KW-0812">Transmembrane</keyword>
<organism evidence="8 9">
    <name type="scientific">Viridibacillus soli</name>
    <dbReference type="NCBI Taxonomy" id="2798301"/>
    <lineage>
        <taxon>Bacteria</taxon>
        <taxon>Bacillati</taxon>
        <taxon>Bacillota</taxon>
        <taxon>Bacilli</taxon>
        <taxon>Bacillales</taxon>
        <taxon>Caryophanaceae</taxon>
        <taxon>Viridibacillus</taxon>
    </lineage>
</organism>
<protein>
    <recommendedName>
        <fullName evidence="6">TVP38/TMEM64 family membrane protein</fullName>
    </recommendedName>
</protein>
<evidence type="ECO:0000256" key="3">
    <source>
        <dbReference type="ARBA" id="ARBA00022692"/>
    </source>
</evidence>
<dbReference type="RefSeq" id="WP_200748672.1">
    <property type="nucleotide sequence ID" value="NZ_JAEOAH010000007.1"/>
</dbReference>
<evidence type="ECO:0000256" key="4">
    <source>
        <dbReference type="ARBA" id="ARBA00022989"/>
    </source>
</evidence>
<keyword evidence="4 6" id="KW-1133">Transmembrane helix</keyword>
<comment type="subcellular location">
    <subcellularLocation>
        <location evidence="1 6">Cell membrane</location>
        <topology evidence="1 6">Multi-pass membrane protein</topology>
    </subcellularLocation>
</comment>
<dbReference type="Pfam" id="PF09335">
    <property type="entry name" value="VTT_dom"/>
    <property type="match status" value="1"/>
</dbReference>
<name>A0ABS1H623_9BACL</name>
<feature type="transmembrane region" description="Helical" evidence="6">
    <location>
        <begin position="135"/>
        <end position="154"/>
    </location>
</feature>
<dbReference type="Proteomes" id="UP000618943">
    <property type="component" value="Unassembled WGS sequence"/>
</dbReference>
<feature type="domain" description="VTT" evidence="7">
    <location>
        <begin position="39"/>
        <end position="156"/>
    </location>
</feature>
<dbReference type="InterPro" id="IPR015414">
    <property type="entry name" value="TMEM64"/>
</dbReference>
<sequence>MPDWLTLDNLQALAEEYRLIGTLLGILLPFIEAFLPFLPLAAFVIANASAYGLWIGFLLSWIGAVLGSYCVFLIVRKYGQSRLLNFVTKRATVKRLINWVEIKGFTPLFLLLCFPFTPSALVNIVAGLSNLKRLHFLFTIMASKLVMIFVISWIGSDLRALITDPIRTGVILLVIGLMWWGGKMAEGHLNAKVEEDMRSALKVNKKS</sequence>
<evidence type="ECO:0000256" key="2">
    <source>
        <dbReference type="ARBA" id="ARBA00022475"/>
    </source>
</evidence>
<evidence type="ECO:0000256" key="6">
    <source>
        <dbReference type="RuleBase" id="RU366058"/>
    </source>
</evidence>
<evidence type="ECO:0000313" key="8">
    <source>
        <dbReference type="EMBL" id="MBK3494874.1"/>
    </source>
</evidence>
<accession>A0ABS1H623</accession>
<comment type="caution">
    <text evidence="8">The sequence shown here is derived from an EMBL/GenBank/DDBJ whole genome shotgun (WGS) entry which is preliminary data.</text>
</comment>
<proteinExistence type="inferred from homology"/>
<comment type="similarity">
    <text evidence="6">Belongs to the TVP38/TMEM64 family.</text>
</comment>
<feature type="transmembrane region" description="Helical" evidence="6">
    <location>
        <begin position="166"/>
        <end position="182"/>
    </location>
</feature>
<evidence type="ECO:0000256" key="1">
    <source>
        <dbReference type="ARBA" id="ARBA00004651"/>
    </source>
</evidence>
<gene>
    <name evidence="8" type="ORF">JFL43_08370</name>
</gene>
<dbReference type="PANTHER" id="PTHR12677">
    <property type="entry name" value="GOLGI APPARATUS MEMBRANE PROTEIN TVP38-RELATED"/>
    <property type="match status" value="1"/>
</dbReference>
<dbReference type="EMBL" id="JAEOAH010000007">
    <property type="protein sequence ID" value="MBK3494874.1"/>
    <property type="molecule type" value="Genomic_DNA"/>
</dbReference>
<keyword evidence="5 6" id="KW-0472">Membrane</keyword>
<dbReference type="InterPro" id="IPR032816">
    <property type="entry name" value="VTT_dom"/>
</dbReference>
<evidence type="ECO:0000259" key="7">
    <source>
        <dbReference type="Pfam" id="PF09335"/>
    </source>
</evidence>
<feature type="transmembrane region" description="Helical" evidence="6">
    <location>
        <begin position="53"/>
        <end position="75"/>
    </location>
</feature>
<comment type="caution">
    <text evidence="6">Lacks conserved residue(s) required for the propagation of feature annotation.</text>
</comment>